<protein>
    <submittedName>
        <fullName evidence="2">Paired amphipathic helix protein Sin3b</fullName>
    </submittedName>
</protein>
<comment type="caution">
    <text evidence="2">The sequence shown here is derived from an EMBL/GenBank/DDBJ whole genome shotgun (WGS) entry which is preliminary data.</text>
</comment>
<feature type="region of interest" description="Disordered" evidence="1">
    <location>
        <begin position="322"/>
        <end position="356"/>
    </location>
</feature>
<dbReference type="AlphaFoldDB" id="A0ABD2Q9D3"/>
<accession>A0ABD2Q9D3</accession>
<sequence>MYRLSNEAGYALQMANACLEQAGKEREGACENKQTTTGGMTLSGPCGMYLYAIVFMKQASMMLNKVMEPPQYMILQPTGQNFISQPWAMLRQRALAEKRTAHVFERFLSEVAGQEPANTFVAVNNWSEYLARYFYTHSEAYNVQGLAAFAARLNPVFLMRNVVAGVHSLLNAAVKLKKQQLIDHGKCQSQRSGQTTKDLQTLTGVLNNASDNSNDFREGVCSLIKNIFRVTVTQEQMLRDCTLSDCMHVVGSARTKMHRLNWSIGSYGLFYRRRSREEGNRKVLGQRNTKRFHQFVDQFLAQNASTEGIAKVVQQLHGEVYEEQQQEPTVEQEPMDCDNKSDPDQTLVPNEANVAS</sequence>
<keyword evidence="3" id="KW-1185">Reference proteome</keyword>
<proteinExistence type="predicted"/>
<dbReference type="EMBL" id="JBJKFK010000887">
    <property type="protein sequence ID" value="KAL3314856.1"/>
    <property type="molecule type" value="Genomic_DNA"/>
</dbReference>
<evidence type="ECO:0000313" key="3">
    <source>
        <dbReference type="Proteomes" id="UP001626550"/>
    </source>
</evidence>
<reference evidence="2 3" key="1">
    <citation type="submission" date="2024-11" db="EMBL/GenBank/DDBJ databases">
        <title>Adaptive evolution of stress response genes in parasites aligns with host niche diversity.</title>
        <authorList>
            <person name="Hahn C."/>
            <person name="Resl P."/>
        </authorList>
    </citation>
    <scope>NUCLEOTIDE SEQUENCE [LARGE SCALE GENOMIC DNA]</scope>
    <source>
        <strain evidence="2">EGGRZ-B1_66</strain>
        <tissue evidence="2">Body</tissue>
    </source>
</reference>
<evidence type="ECO:0000256" key="1">
    <source>
        <dbReference type="SAM" id="MobiDB-lite"/>
    </source>
</evidence>
<evidence type="ECO:0000313" key="2">
    <source>
        <dbReference type="EMBL" id="KAL3314856.1"/>
    </source>
</evidence>
<name>A0ABD2Q9D3_9PLAT</name>
<organism evidence="2 3">
    <name type="scientific">Cichlidogyrus casuarinus</name>
    <dbReference type="NCBI Taxonomy" id="1844966"/>
    <lineage>
        <taxon>Eukaryota</taxon>
        <taxon>Metazoa</taxon>
        <taxon>Spiralia</taxon>
        <taxon>Lophotrochozoa</taxon>
        <taxon>Platyhelminthes</taxon>
        <taxon>Monogenea</taxon>
        <taxon>Monopisthocotylea</taxon>
        <taxon>Dactylogyridea</taxon>
        <taxon>Ancyrocephalidae</taxon>
        <taxon>Cichlidogyrus</taxon>
    </lineage>
</organism>
<dbReference type="Proteomes" id="UP001626550">
    <property type="component" value="Unassembled WGS sequence"/>
</dbReference>
<gene>
    <name evidence="2" type="primary">SIN3B_1</name>
    <name evidence="2" type="ORF">Ciccas_006511</name>
</gene>